<accession>A0ABU6NUH7</accession>
<gene>
    <name evidence="1" type="ORF">P9271_01420</name>
</gene>
<protein>
    <submittedName>
        <fullName evidence="1">Uncharacterized protein</fullName>
    </submittedName>
</protein>
<dbReference type="EMBL" id="JARTFS010000001">
    <property type="protein sequence ID" value="MED4400022.1"/>
    <property type="molecule type" value="Genomic_DNA"/>
</dbReference>
<name>A0ABU6NUH7_9BACI</name>
<sequence>MGKGETEMKFKYYLSGIGWATCNVEINKQKLEFTVSYLTNCLDDFLKSLMYLNSFCVPKYEVRKKTECEWEGEPEGIVWSFELKEKNSLFIEVMYYEDLYDKDSSQTLIKTEYQYDEFLRKGS</sequence>
<reference evidence="1 2" key="1">
    <citation type="submission" date="2023-03" db="EMBL/GenBank/DDBJ databases">
        <title>Bacillus Genome Sequencing.</title>
        <authorList>
            <person name="Dunlap C."/>
        </authorList>
    </citation>
    <scope>NUCLEOTIDE SEQUENCE [LARGE SCALE GENOMIC DNA]</scope>
    <source>
        <strain evidence="1 2">NRS-1717</strain>
    </source>
</reference>
<evidence type="ECO:0000313" key="2">
    <source>
        <dbReference type="Proteomes" id="UP001342826"/>
    </source>
</evidence>
<organism evidence="1 2">
    <name type="scientific">Metabacillus fastidiosus</name>
    <dbReference type="NCBI Taxonomy" id="1458"/>
    <lineage>
        <taxon>Bacteria</taxon>
        <taxon>Bacillati</taxon>
        <taxon>Bacillota</taxon>
        <taxon>Bacilli</taxon>
        <taxon>Bacillales</taxon>
        <taxon>Bacillaceae</taxon>
        <taxon>Metabacillus</taxon>
    </lineage>
</organism>
<evidence type="ECO:0000313" key="1">
    <source>
        <dbReference type="EMBL" id="MED4400022.1"/>
    </source>
</evidence>
<dbReference type="RefSeq" id="WP_066229369.1">
    <property type="nucleotide sequence ID" value="NZ_JARTFS010000001.1"/>
</dbReference>
<comment type="caution">
    <text evidence="1">The sequence shown here is derived from an EMBL/GenBank/DDBJ whole genome shotgun (WGS) entry which is preliminary data.</text>
</comment>
<proteinExistence type="predicted"/>
<dbReference type="GeneID" id="301141126"/>
<keyword evidence="2" id="KW-1185">Reference proteome</keyword>
<dbReference type="Proteomes" id="UP001342826">
    <property type="component" value="Unassembled WGS sequence"/>
</dbReference>